<comment type="caution">
    <text evidence="2">The sequence shown here is derived from an EMBL/GenBank/DDBJ whole genome shotgun (WGS) entry which is preliminary data.</text>
</comment>
<keyword evidence="1" id="KW-0175">Coiled coil</keyword>
<organism evidence="2 3">
    <name type="scientific">Parapedobacter deserti</name>
    <dbReference type="NCBI Taxonomy" id="1912957"/>
    <lineage>
        <taxon>Bacteria</taxon>
        <taxon>Pseudomonadati</taxon>
        <taxon>Bacteroidota</taxon>
        <taxon>Sphingobacteriia</taxon>
        <taxon>Sphingobacteriales</taxon>
        <taxon>Sphingobacteriaceae</taxon>
        <taxon>Parapedobacter</taxon>
    </lineage>
</organism>
<gene>
    <name evidence="2" type="ORF">ACFOET_00810</name>
</gene>
<name>A0ABV7JDJ4_9SPHI</name>
<dbReference type="RefSeq" id="WP_379018566.1">
    <property type="nucleotide sequence ID" value="NZ_JBHRTA010000004.1"/>
</dbReference>
<keyword evidence="3" id="KW-1185">Reference proteome</keyword>
<dbReference type="Proteomes" id="UP001595526">
    <property type="component" value="Unassembled WGS sequence"/>
</dbReference>
<evidence type="ECO:0000313" key="3">
    <source>
        <dbReference type="Proteomes" id="UP001595526"/>
    </source>
</evidence>
<sequence length="46" mass="5561">MNRKLLEKVEELTLHLIEKADENRQLRERLMNVEQQISELIMNPKS</sequence>
<dbReference type="EMBL" id="JBHRTA010000004">
    <property type="protein sequence ID" value="MFC3196141.1"/>
    <property type="molecule type" value="Genomic_DNA"/>
</dbReference>
<feature type="coiled-coil region" evidence="1">
    <location>
        <begin position="9"/>
        <end position="43"/>
    </location>
</feature>
<reference evidence="3" key="1">
    <citation type="journal article" date="2019" name="Int. J. Syst. Evol. Microbiol.">
        <title>The Global Catalogue of Microorganisms (GCM) 10K type strain sequencing project: providing services to taxonomists for standard genome sequencing and annotation.</title>
        <authorList>
            <consortium name="The Broad Institute Genomics Platform"/>
            <consortium name="The Broad Institute Genome Sequencing Center for Infectious Disease"/>
            <person name="Wu L."/>
            <person name="Ma J."/>
        </authorList>
    </citation>
    <scope>NUCLEOTIDE SEQUENCE [LARGE SCALE GENOMIC DNA]</scope>
    <source>
        <strain evidence="3">KCTC 52416</strain>
    </source>
</reference>
<proteinExistence type="predicted"/>
<accession>A0ABV7JDJ4</accession>
<evidence type="ECO:0000313" key="2">
    <source>
        <dbReference type="EMBL" id="MFC3196141.1"/>
    </source>
</evidence>
<evidence type="ECO:0000256" key="1">
    <source>
        <dbReference type="SAM" id="Coils"/>
    </source>
</evidence>
<protein>
    <recommendedName>
        <fullName evidence="4">Phage protein</fullName>
    </recommendedName>
</protein>
<evidence type="ECO:0008006" key="4">
    <source>
        <dbReference type="Google" id="ProtNLM"/>
    </source>
</evidence>